<gene>
    <name evidence="5 6" type="primary">tatC</name>
    <name evidence="6" type="ORF">CQA43_05260</name>
</gene>
<dbReference type="InterPro" id="IPR002033">
    <property type="entry name" value="TatC"/>
</dbReference>
<dbReference type="PANTHER" id="PTHR30371">
    <property type="entry name" value="SEC-INDEPENDENT PROTEIN TRANSLOCASE PROTEIN TATC"/>
    <property type="match status" value="1"/>
</dbReference>
<evidence type="ECO:0000256" key="2">
    <source>
        <dbReference type="ARBA" id="ARBA00022692"/>
    </source>
</evidence>
<dbReference type="EMBL" id="NXLS01000004">
    <property type="protein sequence ID" value="RDU63028.1"/>
    <property type="molecule type" value="Genomic_DNA"/>
</dbReference>
<keyword evidence="2 5" id="KW-0812">Transmembrane</keyword>
<evidence type="ECO:0000313" key="6">
    <source>
        <dbReference type="EMBL" id="RDU63028.1"/>
    </source>
</evidence>
<dbReference type="GeneID" id="82535695"/>
<dbReference type="GO" id="GO:0065002">
    <property type="term" value="P:intracellular protein transmembrane transport"/>
    <property type="evidence" value="ECO:0007669"/>
    <property type="project" value="TreeGrafter"/>
</dbReference>
<feature type="transmembrane region" description="Helical" evidence="5">
    <location>
        <begin position="213"/>
        <end position="233"/>
    </location>
</feature>
<keyword evidence="5" id="KW-0811">Translocation</keyword>
<evidence type="ECO:0000256" key="3">
    <source>
        <dbReference type="ARBA" id="ARBA00022989"/>
    </source>
</evidence>
<keyword evidence="4 5" id="KW-0472">Membrane</keyword>
<proteinExistence type="inferred from homology"/>
<feature type="transmembrane region" description="Helical" evidence="5">
    <location>
        <begin position="189"/>
        <end position="207"/>
    </location>
</feature>
<comment type="function">
    <text evidence="5">Part of the twin-arginine translocation (Tat) system that transports large folded proteins containing a characteristic twin-arginine motif in their signal peptide across membranes.</text>
</comment>
<dbReference type="InterPro" id="IPR019820">
    <property type="entry name" value="Sec-indep_translocase_CS"/>
</dbReference>
<dbReference type="HAMAP" id="MF_00902">
    <property type="entry name" value="TatC"/>
    <property type="match status" value="1"/>
</dbReference>
<keyword evidence="5" id="KW-0813">Transport</keyword>
<dbReference type="PROSITE" id="PS01218">
    <property type="entry name" value="TATC"/>
    <property type="match status" value="1"/>
</dbReference>
<feature type="transmembrane region" description="Helical" evidence="5">
    <location>
        <begin position="71"/>
        <end position="92"/>
    </location>
</feature>
<keyword evidence="5" id="KW-1003">Cell membrane</keyword>
<feature type="transmembrane region" description="Helical" evidence="5">
    <location>
        <begin position="15"/>
        <end position="34"/>
    </location>
</feature>
<dbReference type="RefSeq" id="WP_115551562.1">
    <property type="nucleotide sequence ID" value="NZ_CAONBV010000018.1"/>
</dbReference>
<dbReference type="PANTHER" id="PTHR30371:SF0">
    <property type="entry name" value="SEC-INDEPENDENT PROTEIN TRANSLOCASE PROTEIN TATC, CHLOROPLASTIC-RELATED"/>
    <property type="match status" value="1"/>
</dbReference>
<dbReference type="Pfam" id="PF00902">
    <property type="entry name" value="TatC"/>
    <property type="match status" value="1"/>
</dbReference>
<keyword evidence="7" id="KW-1185">Reference proteome</keyword>
<dbReference type="AlphaFoldDB" id="A0A3D8ID35"/>
<accession>A0A3D8ID35</accession>
<dbReference type="Proteomes" id="UP000256650">
    <property type="component" value="Unassembled WGS sequence"/>
</dbReference>
<organism evidence="6 7">
    <name type="scientific">Helicobacter ganmani</name>
    <dbReference type="NCBI Taxonomy" id="60246"/>
    <lineage>
        <taxon>Bacteria</taxon>
        <taxon>Pseudomonadati</taxon>
        <taxon>Campylobacterota</taxon>
        <taxon>Epsilonproteobacteria</taxon>
        <taxon>Campylobacterales</taxon>
        <taxon>Helicobacteraceae</taxon>
        <taxon>Helicobacter</taxon>
    </lineage>
</organism>
<keyword evidence="3 5" id="KW-1133">Transmembrane helix</keyword>
<comment type="similarity">
    <text evidence="5">Belongs to the TatC family.</text>
</comment>
<comment type="caution">
    <text evidence="6">The sequence shown here is derived from an EMBL/GenBank/DDBJ whole genome shotgun (WGS) entry which is preliminary data.</text>
</comment>
<feature type="transmembrane region" description="Helical" evidence="5">
    <location>
        <begin position="104"/>
        <end position="134"/>
    </location>
</feature>
<evidence type="ECO:0000313" key="7">
    <source>
        <dbReference type="Proteomes" id="UP000256650"/>
    </source>
</evidence>
<keyword evidence="5" id="KW-0653">Protein transport</keyword>
<sequence length="248" mass="28152">MFEDLKPHIQDLRKCLIRITLALLVTFLASFYFWEFILDWMVAPLSSALPKGRESVIFTQVGEAFFTAIKVAFFSGFIFALPVIFWQIWAFVAPGLYDNEKKLVLPFVIFGTFFFLCGCAFAYYIAFPIGFGYLINFGSQLFTALPSIGEYVSFFAKLMVGFGISFELPVITFFLAKIGLITDRTLKEYFKYAIVFIFVLAAILTPPDVLSQFLMAIPLVLLYGLSIMIAKMVNPYKESQEKDDEAGE</sequence>
<dbReference type="OrthoDB" id="9777044at2"/>
<evidence type="ECO:0000256" key="4">
    <source>
        <dbReference type="ARBA" id="ARBA00023136"/>
    </source>
</evidence>
<dbReference type="GO" id="GO:0009977">
    <property type="term" value="F:proton motive force dependent protein transmembrane transporter activity"/>
    <property type="evidence" value="ECO:0007669"/>
    <property type="project" value="TreeGrafter"/>
</dbReference>
<evidence type="ECO:0000256" key="5">
    <source>
        <dbReference type="HAMAP-Rule" id="MF_00902"/>
    </source>
</evidence>
<dbReference type="GO" id="GO:0033281">
    <property type="term" value="C:TAT protein transport complex"/>
    <property type="evidence" value="ECO:0007669"/>
    <property type="project" value="UniProtKB-UniRule"/>
</dbReference>
<dbReference type="PRINTS" id="PR01840">
    <property type="entry name" value="TATCFAMILY"/>
</dbReference>
<dbReference type="NCBIfam" id="TIGR00945">
    <property type="entry name" value="tatC"/>
    <property type="match status" value="1"/>
</dbReference>
<comment type="subunit">
    <text evidence="5">Forms a complex with TatA.</text>
</comment>
<reference evidence="6 7" key="1">
    <citation type="submission" date="2018-04" db="EMBL/GenBank/DDBJ databases">
        <title>Novel Campyloabacter and Helicobacter Species and Strains.</title>
        <authorList>
            <person name="Mannion A.J."/>
            <person name="Shen Z."/>
            <person name="Fox J.G."/>
        </authorList>
    </citation>
    <scope>NUCLEOTIDE SEQUENCE [LARGE SCALE GENOMIC DNA]</scope>
    <source>
        <strain evidence="6 7">MIT 99-5101</strain>
    </source>
</reference>
<protein>
    <recommendedName>
        <fullName evidence="5">Sec-independent protein translocase protein TatC</fullName>
    </recommendedName>
</protein>
<dbReference type="GO" id="GO:0043953">
    <property type="term" value="P:protein transport by the Tat complex"/>
    <property type="evidence" value="ECO:0007669"/>
    <property type="project" value="UniProtKB-UniRule"/>
</dbReference>
<comment type="subcellular location">
    <subcellularLocation>
        <location evidence="5">Cell membrane</location>
        <topology evidence="5">Multi-pass membrane protein</topology>
    </subcellularLocation>
    <subcellularLocation>
        <location evidence="1">Membrane</location>
        <topology evidence="1">Multi-pass membrane protein</topology>
    </subcellularLocation>
</comment>
<name>A0A3D8ID35_9HELI</name>
<feature type="transmembrane region" description="Helical" evidence="5">
    <location>
        <begin position="154"/>
        <end position="177"/>
    </location>
</feature>
<evidence type="ECO:0000256" key="1">
    <source>
        <dbReference type="ARBA" id="ARBA00004141"/>
    </source>
</evidence>